<sequence length="222" mass="22639">MIGALPAGVLAMTLADARLPSGGHAHSAGMEPALLGGLPATQAEPLALSRARTTSLVEAGTAVVARHRALAGESLAAVEAAWAARTPAPSMRDAARLLGRGYLRLALRLWPDDPALRSLPRTPARAVVLGAMAAAAGTSAEELVRTVVYDEAACAAAALLKLEPGDPVLATELVLRVCAATEAEVSAVAALTDPADIPAGSTPQAEEWAQAHAVTNKRLFRA</sequence>
<evidence type="ECO:0000313" key="2">
    <source>
        <dbReference type="Proteomes" id="UP001178281"/>
    </source>
</evidence>
<comment type="caution">
    <text evidence="1">The sequence shown here is derived from an EMBL/GenBank/DDBJ whole genome shotgun (WGS) entry which is preliminary data.</text>
</comment>
<dbReference type="Pfam" id="PF01730">
    <property type="entry name" value="UreF"/>
    <property type="match status" value="1"/>
</dbReference>
<accession>A0AA90NAJ7</accession>
<dbReference type="GO" id="GO:0016151">
    <property type="term" value="F:nickel cation binding"/>
    <property type="evidence" value="ECO:0007669"/>
    <property type="project" value="InterPro"/>
</dbReference>
<proteinExistence type="predicted"/>
<dbReference type="Proteomes" id="UP001178281">
    <property type="component" value="Unassembled WGS sequence"/>
</dbReference>
<reference evidence="1" key="1">
    <citation type="submission" date="2023-08" db="EMBL/GenBank/DDBJ databases">
        <title>The draft genome of Tsukamurella strandjordii strain 050030.</title>
        <authorList>
            <person name="Zhao F."/>
            <person name="Feng Y."/>
            <person name="Zong Z."/>
        </authorList>
    </citation>
    <scope>NUCLEOTIDE SEQUENCE</scope>
    <source>
        <strain evidence="1">050030</strain>
    </source>
</reference>
<dbReference type="InterPro" id="IPR038277">
    <property type="entry name" value="UreF_sf"/>
</dbReference>
<keyword evidence="2" id="KW-1185">Reference proteome</keyword>
<evidence type="ECO:0000313" key="1">
    <source>
        <dbReference type="EMBL" id="MDP0398080.1"/>
    </source>
</evidence>
<dbReference type="RefSeq" id="WP_305111065.1">
    <property type="nucleotide sequence ID" value="NZ_JAUTIX010000003.1"/>
</dbReference>
<dbReference type="EMBL" id="JAUTIX010000003">
    <property type="protein sequence ID" value="MDP0398080.1"/>
    <property type="molecule type" value="Genomic_DNA"/>
</dbReference>
<name>A0AA90NAJ7_9ACTN</name>
<protein>
    <submittedName>
        <fullName evidence="1">Urease accessory UreF family protein</fullName>
    </submittedName>
</protein>
<gene>
    <name evidence="1" type="ORF">Q7X28_09090</name>
</gene>
<dbReference type="InterPro" id="IPR002639">
    <property type="entry name" value="UreF"/>
</dbReference>
<dbReference type="Gene3D" id="1.10.4190.10">
    <property type="entry name" value="Urease accessory protein UreF"/>
    <property type="match status" value="1"/>
</dbReference>
<organism evidence="1 2">
    <name type="scientific">Tsukamurella strandjordii</name>
    <dbReference type="NCBI Taxonomy" id="147577"/>
    <lineage>
        <taxon>Bacteria</taxon>
        <taxon>Bacillati</taxon>
        <taxon>Actinomycetota</taxon>
        <taxon>Actinomycetes</taxon>
        <taxon>Mycobacteriales</taxon>
        <taxon>Tsukamurellaceae</taxon>
        <taxon>Tsukamurella</taxon>
    </lineage>
</organism>
<dbReference type="AlphaFoldDB" id="A0AA90NAJ7"/>